<dbReference type="SUPFAM" id="SSF56752">
    <property type="entry name" value="D-aminoacid aminotransferase-like PLP-dependent enzymes"/>
    <property type="match status" value="1"/>
</dbReference>
<dbReference type="GO" id="GO:0009082">
    <property type="term" value="P:branched-chain amino acid biosynthetic process"/>
    <property type="evidence" value="ECO:0007669"/>
    <property type="project" value="UniProtKB-KW"/>
</dbReference>
<dbReference type="NCBIfam" id="NF005209">
    <property type="entry name" value="PRK06680.1"/>
    <property type="match status" value="1"/>
</dbReference>
<dbReference type="Gene3D" id="3.20.10.10">
    <property type="entry name" value="D-amino Acid Aminotransferase, subunit A, domain 2"/>
    <property type="match status" value="1"/>
</dbReference>
<evidence type="ECO:0000256" key="3">
    <source>
        <dbReference type="ARBA" id="ARBA00004824"/>
    </source>
</evidence>
<comment type="catalytic activity">
    <reaction evidence="11">
        <text>L-valine + 2-oxoglutarate = 3-methyl-2-oxobutanoate + L-glutamate</text>
        <dbReference type="Rhea" id="RHEA:24813"/>
        <dbReference type="ChEBI" id="CHEBI:11851"/>
        <dbReference type="ChEBI" id="CHEBI:16810"/>
        <dbReference type="ChEBI" id="CHEBI:29985"/>
        <dbReference type="ChEBI" id="CHEBI:57762"/>
        <dbReference type="EC" id="2.6.1.42"/>
    </reaction>
</comment>
<dbReference type="InterPro" id="IPR043131">
    <property type="entry name" value="BCAT-like_N"/>
</dbReference>
<comment type="pathway">
    <text evidence="4">Amino-acid biosynthesis; L-valine biosynthesis; L-valine from pyruvate: step 4/4.</text>
</comment>
<comment type="catalytic activity">
    <reaction evidence="12">
        <text>L-isoleucine + 2-oxoglutarate = (S)-3-methyl-2-oxopentanoate + L-glutamate</text>
        <dbReference type="Rhea" id="RHEA:24801"/>
        <dbReference type="ChEBI" id="CHEBI:16810"/>
        <dbReference type="ChEBI" id="CHEBI:29985"/>
        <dbReference type="ChEBI" id="CHEBI:35146"/>
        <dbReference type="ChEBI" id="CHEBI:58045"/>
        <dbReference type="EC" id="2.6.1.42"/>
    </reaction>
</comment>
<sequence length="283" mass="31371">MRRIAYVNGEFVPIEEARVSILDRGFLFADGIYEVTAVLDGRLVDNDSHLARLERSCREIRLPLPLSTDQIEAVQKELVERNNLRNGMVYLQVTRGTAERNFLFPKDVTPTLVMFTQEKDIANAPSSREGISVACVDDIRWGRRDIKSVALLAQVLAKQIAAEAGCDEAWMIEDGYVTEGGSSTAFIITEHGALVTRSDSSAVLPGCTAKATLQLVAEMNLTIERRPFTVDEALQAREAFMTSASTFVQPIVRIDGRPVADGRPGPLSLRLRELYIEFARTDP</sequence>
<organism evidence="14 15">
    <name type="scientific">Pseudaminobacter soli</name>
    <name type="common">ex Zhang et al. 2022</name>
    <dbReference type="NCBI Taxonomy" id="2831468"/>
    <lineage>
        <taxon>Bacteria</taxon>
        <taxon>Pseudomonadati</taxon>
        <taxon>Pseudomonadota</taxon>
        <taxon>Alphaproteobacteria</taxon>
        <taxon>Hyphomicrobiales</taxon>
        <taxon>Phyllobacteriaceae</taxon>
        <taxon>Pseudaminobacter</taxon>
    </lineage>
</organism>
<evidence type="ECO:0000256" key="7">
    <source>
        <dbReference type="ARBA" id="ARBA00013053"/>
    </source>
</evidence>
<dbReference type="FunFam" id="3.20.10.10:FF:000002">
    <property type="entry name" value="D-alanine aminotransferase"/>
    <property type="match status" value="1"/>
</dbReference>
<evidence type="ECO:0000256" key="4">
    <source>
        <dbReference type="ARBA" id="ARBA00004931"/>
    </source>
</evidence>
<evidence type="ECO:0000256" key="11">
    <source>
        <dbReference type="ARBA" id="ARBA00048212"/>
    </source>
</evidence>
<dbReference type="EMBL" id="JAGWCR010000008">
    <property type="protein sequence ID" value="MBS3650210.1"/>
    <property type="molecule type" value="Genomic_DNA"/>
</dbReference>
<proteinExistence type="inferred from homology"/>
<dbReference type="PANTHER" id="PTHR42743">
    <property type="entry name" value="AMINO-ACID AMINOTRANSFERASE"/>
    <property type="match status" value="1"/>
</dbReference>
<reference evidence="14" key="1">
    <citation type="submission" date="2021-04" db="EMBL/GenBank/DDBJ databases">
        <title>Pseudaminobacter soli sp. nov., isolated from paddy soil contaminated by heavy metals.</title>
        <authorList>
            <person name="Zhang K."/>
        </authorList>
    </citation>
    <scope>NUCLEOTIDE SEQUENCE</scope>
    <source>
        <strain evidence="14">19-2017</strain>
    </source>
</reference>
<dbReference type="Proteomes" id="UP000680348">
    <property type="component" value="Unassembled WGS sequence"/>
</dbReference>
<keyword evidence="15" id="KW-1185">Reference proteome</keyword>
<dbReference type="CDD" id="cd01558">
    <property type="entry name" value="D-AAT_like"/>
    <property type="match status" value="1"/>
</dbReference>
<gene>
    <name evidence="14" type="ORF">KEU06_16475</name>
</gene>
<dbReference type="RefSeq" id="WP_188255758.1">
    <property type="nucleotide sequence ID" value="NZ_JABVCF010000008.1"/>
</dbReference>
<keyword evidence="10" id="KW-0100">Branched-chain amino acid biosynthesis</keyword>
<comment type="catalytic activity">
    <reaction evidence="13">
        <text>L-leucine + 2-oxoglutarate = 4-methyl-2-oxopentanoate + L-glutamate</text>
        <dbReference type="Rhea" id="RHEA:18321"/>
        <dbReference type="ChEBI" id="CHEBI:16810"/>
        <dbReference type="ChEBI" id="CHEBI:17865"/>
        <dbReference type="ChEBI" id="CHEBI:29985"/>
        <dbReference type="ChEBI" id="CHEBI:57427"/>
        <dbReference type="EC" id="2.6.1.42"/>
    </reaction>
</comment>
<dbReference type="EC" id="2.6.1.42" evidence="7"/>
<keyword evidence="9" id="KW-0663">Pyridoxal phosphate</keyword>
<dbReference type="InterPro" id="IPR050571">
    <property type="entry name" value="Class-IV_PLP-Dep_Aminotrnsfr"/>
</dbReference>
<evidence type="ECO:0000256" key="1">
    <source>
        <dbReference type="ARBA" id="ARBA00001933"/>
    </source>
</evidence>
<dbReference type="InterPro" id="IPR043132">
    <property type="entry name" value="BCAT-like_C"/>
</dbReference>
<evidence type="ECO:0000256" key="13">
    <source>
        <dbReference type="ARBA" id="ARBA00049229"/>
    </source>
</evidence>
<dbReference type="GO" id="GO:0008652">
    <property type="term" value="P:amino acid biosynthetic process"/>
    <property type="evidence" value="ECO:0007669"/>
    <property type="project" value="UniProtKB-ARBA"/>
</dbReference>
<evidence type="ECO:0000313" key="15">
    <source>
        <dbReference type="Proteomes" id="UP000680348"/>
    </source>
</evidence>
<evidence type="ECO:0000256" key="2">
    <source>
        <dbReference type="ARBA" id="ARBA00003109"/>
    </source>
</evidence>
<dbReference type="Pfam" id="PF01063">
    <property type="entry name" value="Aminotran_4"/>
    <property type="match status" value="1"/>
</dbReference>
<evidence type="ECO:0000256" key="10">
    <source>
        <dbReference type="ARBA" id="ARBA00023304"/>
    </source>
</evidence>
<evidence type="ECO:0000256" key="12">
    <source>
        <dbReference type="ARBA" id="ARBA00048798"/>
    </source>
</evidence>
<dbReference type="PANTHER" id="PTHR42743:SF11">
    <property type="entry name" value="AMINODEOXYCHORISMATE LYASE"/>
    <property type="match status" value="1"/>
</dbReference>
<comment type="caution">
    <text evidence="14">The sequence shown here is derived from an EMBL/GenBank/DDBJ whole genome shotgun (WGS) entry which is preliminary data.</text>
</comment>
<evidence type="ECO:0000256" key="5">
    <source>
        <dbReference type="ARBA" id="ARBA00005072"/>
    </source>
</evidence>
<evidence type="ECO:0000256" key="9">
    <source>
        <dbReference type="ARBA" id="ARBA00022898"/>
    </source>
</evidence>
<comment type="pathway">
    <text evidence="3">Amino-acid biosynthesis; L-isoleucine biosynthesis; L-isoleucine from 2-oxobutanoate: step 4/4.</text>
</comment>
<keyword evidence="10" id="KW-0028">Amino-acid biosynthesis</keyword>
<dbReference type="Gene3D" id="3.30.470.10">
    <property type="match status" value="1"/>
</dbReference>
<evidence type="ECO:0000256" key="6">
    <source>
        <dbReference type="ARBA" id="ARBA00009320"/>
    </source>
</evidence>
<dbReference type="InterPro" id="IPR036038">
    <property type="entry name" value="Aminotransferase-like"/>
</dbReference>
<dbReference type="GO" id="GO:0005829">
    <property type="term" value="C:cytosol"/>
    <property type="evidence" value="ECO:0007669"/>
    <property type="project" value="TreeGrafter"/>
</dbReference>
<comment type="cofactor">
    <cofactor evidence="1">
        <name>pyridoxal 5'-phosphate</name>
        <dbReference type="ChEBI" id="CHEBI:597326"/>
    </cofactor>
</comment>
<comment type="similarity">
    <text evidence="6">Belongs to the class-IV pyridoxal-phosphate-dependent aminotransferase family.</text>
</comment>
<dbReference type="AlphaFoldDB" id="A0A942I9D2"/>
<evidence type="ECO:0000256" key="8">
    <source>
        <dbReference type="ARBA" id="ARBA00014472"/>
    </source>
</evidence>
<protein>
    <recommendedName>
        <fullName evidence="8">Probable branched-chain-amino-acid aminotransferase</fullName>
        <ecNumber evidence="7">2.6.1.42</ecNumber>
    </recommendedName>
</protein>
<evidence type="ECO:0000313" key="14">
    <source>
        <dbReference type="EMBL" id="MBS3650210.1"/>
    </source>
</evidence>
<comment type="pathway">
    <text evidence="5">Amino-acid biosynthesis; L-leucine biosynthesis; L-leucine from 3-methyl-2-oxobutanoate: step 4/4.</text>
</comment>
<comment type="function">
    <text evidence="2">Acts on leucine, isoleucine and valine.</text>
</comment>
<dbReference type="InterPro" id="IPR001544">
    <property type="entry name" value="Aminotrans_IV"/>
</dbReference>
<name>A0A942I9D2_9HYPH</name>
<accession>A0A942I9D2</accession>
<dbReference type="GO" id="GO:0004084">
    <property type="term" value="F:branched-chain-amino-acid transaminase activity"/>
    <property type="evidence" value="ECO:0007669"/>
    <property type="project" value="UniProtKB-EC"/>
</dbReference>